<evidence type="ECO:0008006" key="4">
    <source>
        <dbReference type="Google" id="ProtNLM"/>
    </source>
</evidence>
<feature type="region of interest" description="Disordered" evidence="1">
    <location>
        <begin position="87"/>
        <end position="141"/>
    </location>
</feature>
<comment type="caution">
    <text evidence="2">The sequence shown here is derived from an EMBL/GenBank/DDBJ whole genome shotgun (WGS) entry which is preliminary data.</text>
</comment>
<proteinExistence type="predicted"/>
<protein>
    <recommendedName>
        <fullName evidence="4">Craniofacial development protein 2</fullName>
    </recommendedName>
</protein>
<evidence type="ECO:0000256" key="1">
    <source>
        <dbReference type="SAM" id="MobiDB-lite"/>
    </source>
</evidence>
<keyword evidence="3" id="KW-1185">Reference proteome</keyword>
<dbReference type="EMBL" id="JASPKY010000088">
    <property type="protein sequence ID" value="KAK9738357.1"/>
    <property type="molecule type" value="Genomic_DNA"/>
</dbReference>
<evidence type="ECO:0000313" key="3">
    <source>
        <dbReference type="Proteomes" id="UP001458880"/>
    </source>
</evidence>
<dbReference type="SUPFAM" id="SSF56219">
    <property type="entry name" value="DNase I-like"/>
    <property type="match status" value="1"/>
</dbReference>
<organism evidence="2 3">
    <name type="scientific">Popillia japonica</name>
    <name type="common">Japanese beetle</name>
    <dbReference type="NCBI Taxonomy" id="7064"/>
    <lineage>
        <taxon>Eukaryota</taxon>
        <taxon>Metazoa</taxon>
        <taxon>Ecdysozoa</taxon>
        <taxon>Arthropoda</taxon>
        <taxon>Hexapoda</taxon>
        <taxon>Insecta</taxon>
        <taxon>Pterygota</taxon>
        <taxon>Neoptera</taxon>
        <taxon>Endopterygota</taxon>
        <taxon>Coleoptera</taxon>
        <taxon>Polyphaga</taxon>
        <taxon>Scarabaeiformia</taxon>
        <taxon>Scarabaeidae</taxon>
        <taxon>Rutelinae</taxon>
        <taxon>Popillia</taxon>
    </lineage>
</organism>
<dbReference type="InterPro" id="IPR036691">
    <property type="entry name" value="Endo/exonu/phosph_ase_sf"/>
</dbReference>
<name>A0AAW1LT90_POPJA</name>
<gene>
    <name evidence="2" type="ORF">QE152_g9991</name>
</gene>
<dbReference type="Proteomes" id="UP001458880">
    <property type="component" value="Unassembled WGS sequence"/>
</dbReference>
<dbReference type="AlphaFoldDB" id="A0AAW1LT90"/>
<accession>A0AAW1LT90</accession>
<reference evidence="2 3" key="1">
    <citation type="journal article" date="2024" name="BMC Genomics">
        <title>De novo assembly and annotation of Popillia japonica's genome with initial clues to its potential as an invasive pest.</title>
        <authorList>
            <person name="Cucini C."/>
            <person name="Boschi S."/>
            <person name="Funari R."/>
            <person name="Cardaioli E."/>
            <person name="Iannotti N."/>
            <person name="Marturano G."/>
            <person name="Paoli F."/>
            <person name="Bruttini M."/>
            <person name="Carapelli A."/>
            <person name="Frati F."/>
            <person name="Nardi F."/>
        </authorList>
    </citation>
    <scope>NUCLEOTIDE SEQUENCE [LARGE SCALE GENOMIC DNA]</scope>
    <source>
        <strain evidence="2">DMR45628</strain>
    </source>
</reference>
<dbReference type="Gene3D" id="3.60.10.10">
    <property type="entry name" value="Endonuclease/exonuclease/phosphatase"/>
    <property type="match status" value="1"/>
</dbReference>
<evidence type="ECO:0000313" key="2">
    <source>
        <dbReference type="EMBL" id="KAK9738357.1"/>
    </source>
</evidence>
<sequence length="212" mass="25419">MCKVELKNYSDKREILKNKKKLRRVKEGKIYINEDLTYDDRRIQKEIRKIVKQEREKGKIVKERLHKLIINNEVWYWNETEANSCYNRKQKTKPRSQKTNNRKNGRNNEDDLEANSCYNRKQKTKPRSQKTNNRKNVEYKKTREPRILTIELKYNEKNATIIGVYGPDEDEKAENKEEFWDDLTLAVEESKGDIYLLGDFNARVGKKDVTTI</sequence>
<feature type="compositionally biased region" description="Basic residues" evidence="1">
    <location>
        <begin position="88"/>
        <end position="105"/>
    </location>
</feature>